<evidence type="ECO:0000256" key="1">
    <source>
        <dbReference type="ARBA" id="ARBA00004613"/>
    </source>
</evidence>
<evidence type="ECO:0000256" key="2">
    <source>
        <dbReference type="ARBA" id="ARBA00022525"/>
    </source>
</evidence>
<comment type="caution">
    <text evidence="6">The sequence shown here is derived from an EMBL/GenBank/DDBJ whole genome shotgun (WGS) entry which is preliminary data.</text>
</comment>
<reference evidence="6" key="1">
    <citation type="journal article" date="2023" name="G3 (Bethesda)">
        <title>A reference genome for the long-term kleptoplast-retaining sea slug Elysia crispata morphotype clarki.</title>
        <authorList>
            <person name="Eastman K.E."/>
            <person name="Pendleton A.L."/>
            <person name="Shaikh M.A."/>
            <person name="Suttiyut T."/>
            <person name="Ogas R."/>
            <person name="Tomko P."/>
            <person name="Gavelis G."/>
            <person name="Widhalm J.R."/>
            <person name="Wisecaver J.H."/>
        </authorList>
    </citation>
    <scope>NUCLEOTIDE SEQUENCE</scope>
    <source>
        <strain evidence="6">ECLA1</strain>
    </source>
</reference>
<dbReference type="InterPro" id="IPR052424">
    <property type="entry name" value="Kielin_Chordin-BMP_Reg"/>
</dbReference>
<accession>A0AAE0YYJ7</accession>
<evidence type="ECO:0000256" key="4">
    <source>
        <dbReference type="SAM" id="MobiDB-lite"/>
    </source>
</evidence>
<proteinExistence type="predicted"/>
<dbReference type="SUPFAM" id="SSF57603">
    <property type="entry name" value="FnI-like domain"/>
    <property type="match status" value="4"/>
</dbReference>
<dbReference type="InterPro" id="IPR001007">
    <property type="entry name" value="VWF_dom"/>
</dbReference>
<dbReference type="EMBL" id="JAWDGP010005097">
    <property type="protein sequence ID" value="KAK3759623.1"/>
    <property type="molecule type" value="Genomic_DNA"/>
</dbReference>
<dbReference type="AlphaFoldDB" id="A0AAE0YYJ7"/>
<comment type="subcellular location">
    <subcellularLocation>
        <location evidence="1">Secreted</location>
    </subcellularLocation>
</comment>
<evidence type="ECO:0000259" key="5">
    <source>
        <dbReference type="PROSITE" id="PS50184"/>
    </source>
</evidence>
<dbReference type="SMART" id="SM00215">
    <property type="entry name" value="VWC_out"/>
    <property type="match status" value="4"/>
</dbReference>
<organism evidence="6 7">
    <name type="scientific">Elysia crispata</name>
    <name type="common">lettuce slug</name>
    <dbReference type="NCBI Taxonomy" id="231223"/>
    <lineage>
        <taxon>Eukaryota</taxon>
        <taxon>Metazoa</taxon>
        <taxon>Spiralia</taxon>
        <taxon>Lophotrochozoa</taxon>
        <taxon>Mollusca</taxon>
        <taxon>Gastropoda</taxon>
        <taxon>Heterobranchia</taxon>
        <taxon>Euthyneura</taxon>
        <taxon>Panpulmonata</taxon>
        <taxon>Sacoglossa</taxon>
        <taxon>Placobranchoidea</taxon>
        <taxon>Plakobranchidae</taxon>
        <taxon>Elysia</taxon>
    </lineage>
</organism>
<dbReference type="PANTHER" id="PTHR46698:SF4">
    <property type="entry name" value="CROSSVEINLESS 2"/>
    <property type="match status" value="1"/>
</dbReference>
<feature type="domain" description="VWFC" evidence="5">
    <location>
        <begin position="327"/>
        <end position="386"/>
    </location>
</feature>
<feature type="compositionally biased region" description="Basic and acidic residues" evidence="4">
    <location>
        <begin position="561"/>
        <end position="578"/>
    </location>
</feature>
<protein>
    <recommendedName>
        <fullName evidence="5">VWFC domain-containing protein</fullName>
    </recommendedName>
</protein>
<dbReference type="GO" id="GO:0005576">
    <property type="term" value="C:extracellular region"/>
    <property type="evidence" value="ECO:0007669"/>
    <property type="project" value="UniProtKB-SubCell"/>
</dbReference>
<name>A0AAE0YYJ7_9GAST</name>
<dbReference type="Pfam" id="PF00093">
    <property type="entry name" value="VWC"/>
    <property type="match status" value="2"/>
</dbReference>
<keyword evidence="3" id="KW-0732">Signal</keyword>
<sequence>MTVIGADVTEMGSASVCNDSHFPLTHLKDKVKTALDRDSPDKGFKEHYRGMSETCIPLTQGVDNNFEPSRSRPFPRPTTMATENKRNLSSAKNECVFLHLLRKPGLWREVRVGHKLLLVLMMISWLEPCVSGALSGKVVACTDEGSEVAVPLVETYPCFKCYCKRGQVECVQPRCPSLNGCHAVLFSRPEGHCCDVCKGCTVKGVLMPHGATWPDEGNSCLIHTCNAGVVTVTEEVCRPPCDHPTQVPGQCCPSCSGCNFNGRNYMSGELFTLRDQPDVECKCMVGSVTCSSRACPVLNCPAWSRHKLPGHRCPSCKGRRTIFNTPGSCYLAQKVYNPGDKHRPDKCTSCECQQGTMVCERERCAKLDCPASEQVLNPGTCCPVCPSRQACDVEGKIAKHGETWRRDDCKSCTCLNGAWECSHLKCPALVCPEGYIRQTKNSSCCPTCIKEYATCALRGKSSDIIRTFGGLRYRTKGYCLHELVKDCGQGDFSIKVKFERRRGGSRLMRHTTRRLGTAEVANFYQLYLISIRSGSANIKVFRNGKLRVNKVKKVRRARKRERVERSSKRELETKGKKRPFEEEEEEGIAFLKQVSFSIRSGKISIRLESHGVILNWDVVRDNLKVKVQAQRYLGRRRLCGLCGSIEDDNQDSGGAAQVTRNKRFEPVPPSLMAWVWSRGHACRERSRAAKEELKSQAKSDTSSVGPEIISFLNMAGSSSGRAAYSTPTNSLEHLSRTDEIVVKPLENKE</sequence>
<feature type="region of interest" description="Disordered" evidence="4">
    <location>
        <begin position="557"/>
        <end position="578"/>
    </location>
</feature>
<feature type="domain" description="VWFC" evidence="5">
    <location>
        <begin position="389"/>
        <end position="449"/>
    </location>
</feature>
<dbReference type="Gene3D" id="6.20.200.20">
    <property type="match status" value="5"/>
</dbReference>
<gene>
    <name evidence="6" type="ORF">RRG08_008205</name>
</gene>
<evidence type="ECO:0000256" key="3">
    <source>
        <dbReference type="ARBA" id="ARBA00022729"/>
    </source>
</evidence>
<keyword evidence="7" id="KW-1185">Reference proteome</keyword>
<keyword evidence="2" id="KW-0964">Secreted</keyword>
<dbReference type="PROSITE" id="PS01208">
    <property type="entry name" value="VWFC_1"/>
    <property type="match status" value="2"/>
</dbReference>
<dbReference type="PROSITE" id="PS50184">
    <property type="entry name" value="VWFC_2"/>
    <property type="match status" value="2"/>
</dbReference>
<evidence type="ECO:0000313" key="7">
    <source>
        <dbReference type="Proteomes" id="UP001283361"/>
    </source>
</evidence>
<evidence type="ECO:0000313" key="6">
    <source>
        <dbReference type="EMBL" id="KAK3759623.1"/>
    </source>
</evidence>
<dbReference type="Proteomes" id="UP001283361">
    <property type="component" value="Unassembled WGS sequence"/>
</dbReference>
<dbReference type="SMART" id="SM00214">
    <property type="entry name" value="VWC"/>
    <property type="match status" value="5"/>
</dbReference>
<dbReference type="PANTHER" id="PTHR46698">
    <property type="entry name" value="CROSSVEINLESS 2"/>
    <property type="match status" value="1"/>
</dbReference>